<dbReference type="Pfam" id="PF17778">
    <property type="entry name" value="WHD_BLACT"/>
    <property type="match status" value="1"/>
</dbReference>
<evidence type="ECO:0000313" key="9">
    <source>
        <dbReference type="Proteomes" id="UP000800092"/>
    </source>
</evidence>
<comment type="similarity">
    <text evidence="2">Belongs to the metallo-beta-lactamase superfamily. Glyoxalase II family.</text>
</comment>
<dbReference type="InterPro" id="IPR050662">
    <property type="entry name" value="Sec-metab_biosynth-thioest"/>
</dbReference>
<dbReference type="PANTHER" id="PTHR23131">
    <property type="entry name" value="ENDORIBONUCLEASE LACTB2"/>
    <property type="match status" value="1"/>
</dbReference>
<accession>A0A6A6HHD7</accession>
<keyword evidence="9" id="KW-1185">Reference proteome</keyword>
<comment type="cofactor">
    <cofactor evidence="1">
        <name>Zn(2+)</name>
        <dbReference type="ChEBI" id="CHEBI:29105"/>
    </cofactor>
</comment>
<dbReference type="GO" id="GO:0016787">
    <property type="term" value="F:hydrolase activity"/>
    <property type="evidence" value="ECO:0007669"/>
    <property type="project" value="UniProtKB-KW"/>
</dbReference>
<evidence type="ECO:0000256" key="4">
    <source>
        <dbReference type="ARBA" id="ARBA00022801"/>
    </source>
</evidence>
<evidence type="ECO:0000256" key="3">
    <source>
        <dbReference type="ARBA" id="ARBA00022723"/>
    </source>
</evidence>
<keyword evidence="3" id="KW-0479">Metal-binding</keyword>
<dbReference type="Pfam" id="PF00753">
    <property type="entry name" value="Lactamase_B"/>
    <property type="match status" value="1"/>
</dbReference>
<dbReference type="OrthoDB" id="17458at2759"/>
<dbReference type="EMBL" id="ML991780">
    <property type="protein sequence ID" value="KAF2237457.1"/>
    <property type="molecule type" value="Genomic_DNA"/>
</dbReference>
<protein>
    <submittedName>
        <fullName evidence="8">Metallo-beta-lactamase domain-containing protein</fullName>
    </submittedName>
</protein>
<organism evidence="8 9">
    <name type="scientific">Viridothelium virens</name>
    <name type="common">Speckled blister lichen</name>
    <name type="synonym">Trypethelium virens</name>
    <dbReference type="NCBI Taxonomy" id="1048519"/>
    <lineage>
        <taxon>Eukaryota</taxon>
        <taxon>Fungi</taxon>
        <taxon>Dikarya</taxon>
        <taxon>Ascomycota</taxon>
        <taxon>Pezizomycotina</taxon>
        <taxon>Dothideomycetes</taxon>
        <taxon>Dothideomycetes incertae sedis</taxon>
        <taxon>Trypetheliales</taxon>
        <taxon>Trypetheliaceae</taxon>
        <taxon>Viridothelium</taxon>
    </lineage>
</organism>
<dbReference type="InterPro" id="IPR036388">
    <property type="entry name" value="WH-like_DNA-bd_sf"/>
</dbReference>
<dbReference type="Gene3D" id="3.60.15.10">
    <property type="entry name" value="Ribonuclease Z/Hydroxyacylglutathione hydrolase-like"/>
    <property type="match status" value="1"/>
</dbReference>
<dbReference type="InterPro" id="IPR041516">
    <property type="entry name" value="LACTB2_WH"/>
</dbReference>
<dbReference type="SMART" id="SM00849">
    <property type="entry name" value="Lactamase_B"/>
    <property type="match status" value="1"/>
</dbReference>
<evidence type="ECO:0000256" key="2">
    <source>
        <dbReference type="ARBA" id="ARBA00006759"/>
    </source>
</evidence>
<dbReference type="GO" id="GO:0044550">
    <property type="term" value="P:secondary metabolite biosynthetic process"/>
    <property type="evidence" value="ECO:0007669"/>
    <property type="project" value="UniProtKB-ARBA"/>
</dbReference>
<dbReference type="InterPro" id="IPR047921">
    <property type="entry name" value="LACTB2-like_MBL-fold"/>
</dbReference>
<keyword evidence="5" id="KW-0862">Zinc</keyword>
<evidence type="ECO:0000313" key="8">
    <source>
        <dbReference type="EMBL" id="KAF2237457.1"/>
    </source>
</evidence>
<evidence type="ECO:0000256" key="1">
    <source>
        <dbReference type="ARBA" id="ARBA00001947"/>
    </source>
</evidence>
<reference evidence="8" key="1">
    <citation type="journal article" date="2020" name="Stud. Mycol.">
        <title>101 Dothideomycetes genomes: a test case for predicting lifestyles and emergence of pathogens.</title>
        <authorList>
            <person name="Haridas S."/>
            <person name="Albert R."/>
            <person name="Binder M."/>
            <person name="Bloem J."/>
            <person name="Labutti K."/>
            <person name="Salamov A."/>
            <person name="Andreopoulos B."/>
            <person name="Baker S."/>
            <person name="Barry K."/>
            <person name="Bills G."/>
            <person name="Bluhm B."/>
            <person name="Cannon C."/>
            <person name="Castanera R."/>
            <person name="Culley D."/>
            <person name="Daum C."/>
            <person name="Ezra D."/>
            <person name="Gonzalez J."/>
            <person name="Henrissat B."/>
            <person name="Kuo A."/>
            <person name="Liang C."/>
            <person name="Lipzen A."/>
            <person name="Lutzoni F."/>
            <person name="Magnuson J."/>
            <person name="Mondo S."/>
            <person name="Nolan M."/>
            <person name="Ohm R."/>
            <person name="Pangilinan J."/>
            <person name="Park H.-J."/>
            <person name="Ramirez L."/>
            <person name="Alfaro M."/>
            <person name="Sun H."/>
            <person name="Tritt A."/>
            <person name="Yoshinaga Y."/>
            <person name="Zwiers L.-H."/>
            <person name="Turgeon B."/>
            <person name="Goodwin S."/>
            <person name="Spatafora J."/>
            <person name="Crous P."/>
            <person name="Grigoriev I."/>
        </authorList>
    </citation>
    <scope>NUCLEOTIDE SEQUENCE</scope>
    <source>
        <strain evidence="8">Tuck. ex Michener</strain>
    </source>
</reference>
<sequence length="293" mass="32329">MATNLPHLPDVQRLSPHVFRILGGNPGKFTLQGSNTYLLGTGSSRLLIDTGEGRPQWRSSLSSLLASESATISTCLLTHWHPDHVGGIPDLLSLCPDCEVYKAEPELGNPNLASPDAKPWRDIAHGQTFQVEGVSSLRAFHCPGHTVDHMALVLESEDAMFTGDNVLGHGTAVFEDLAAYMESLERMRHEFAGRAYPGHGDVIEDGKAKVREYIAHRKEREGQILQAMGSEGDKKRDWKSMEIVKIVYKEYPESLHEPAEKGVVQVLDKLEGEGKVVKDENADSWRLSNKASL</sequence>
<evidence type="ECO:0000259" key="7">
    <source>
        <dbReference type="SMART" id="SM00849"/>
    </source>
</evidence>
<dbReference type="InterPro" id="IPR036866">
    <property type="entry name" value="RibonucZ/Hydroxyglut_hydro"/>
</dbReference>
<dbReference type="FunFam" id="1.10.10.10:FF:000328">
    <property type="entry name" value="Lactamase beta 2"/>
    <property type="match status" value="1"/>
</dbReference>
<keyword evidence="4" id="KW-0378">Hydrolase</keyword>
<proteinExistence type="inferred from homology"/>
<dbReference type="InterPro" id="IPR001279">
    <property type="entry name" value="Metallo-B-lactamas"/>
</dbReference>
<gene>
    <name evidence="8" type="ORF">EV356DRAFT_521537</name>
</gene>
<comment type="catalytic activity">
    <reaction evidence="6">
        <text>(3R)-atrochrysone 2-carbonyl-[ACP] + H2O = (3R)-atrochrysone 2-carboxylate + holo-[ACP] + H(+)</text>
        <dbReference type="Rhea" id="RHEA:64236"/>
        <dbReference type="Rhea" id="RHEA-COMP:9685"/>
        <dbReference type="Rhea" id="RHEA-COMP:20479"/>
        <dbReference type="ChEBI" id="CHEBI:15377"/>
        <dbReference type="ChEBI" id="CHEBI:15378"/>
        <dbReference type="ChEBI" id="CHEBI:64479"/>
        <dbReference type="ChEBI" id="CHEBI:234107"/>
        <dbReference type="ChEBI" id="CHEBI:234110"/>
    </reaction>
    <physiologicalReaction direction="left-to-right" evidence="6">
        <dbReference type="Rhea" id="RHEA:64237"/>
    </physiologicalReaction>
</comment>
<name>A0A6A6HHD7_VIRVR</name>
<evidence type="ECO:0000256" key="6">
    <source>
        <dbReference type="ARBA" id="ARBA00050605"/>
    </source>
</evidence>
<dbReference type="AlphaFoldDB" id="A0A6A6HHD7"/>
<dbReference type="PANTHER" id="PTHR23131:SF0">
    <property type="entry name" value="ENDORIBONUCLEASE LACTB2"/>
    <property type="match status" value="1"/>
</dbReference>
<dbReference type="GO" id="GO:0046872">
    <property type="term" value="F:metal ion binding"/>
    <property type="evidence" value="ECO:0007669"/>
    <property type="project" value="UniProtKB-KW"/>
</dbReference>
<dbReference type="Proteomes" id="UP000800092">
    <property type="component" value="Unassembled WGS sequence"/>
</dbReference>
<dbReference type="SUPFAM" id="SSF56281">
    <property type="entry name" value="Metallo-hydrolase/oxidoreductase"/>
    <property type="match status" value="1"/>
</dbReference>
<dbReference type="Gene3D" id="1.10.10.10">
    <property type="entry name" value="Winged helix-like DNA-binding domain superfamily/Winged helix DNA-binding domain"/>
    <property type="match status" value="1"/>
</dbReference>
<evidence type="ECO:0000256" key="5">
    <source>
        <dbReference type="ARBA" id="ARBA00022833"/>
    </source>
</evidence>
<dbReference type="FunFam" id="3.60.15.10:FF:000041">
    <property type="entry name" value="Metallo-beta-lactamase domain protein"/>
    <property type="match status" value="1"/>
</dbReference>
<dbReference type="CDD" id="cd07722">
    <property type="entry name" value="LACTB2-like_MBL-fold"/>
    <property type="match status" value="1"/>
</dbReference>
<feature type="domain" description="Metallo-beta-lactamase" evidence="7">
    <location>
        <begin position="33"/>
        <end position="199"/>
    </location>
</feature>